<keyword evidence="2" id="KW-1185">Reference proteome</keyword>
<dbReference type="SUPFAM" id="SSF53254">
    <property type="entry name" value="Phosphoglycerate mutase-like"/>
    <property type="match status" value="1"/>
</dbReference>
<evidence type="ECO:0000313" key="2">
    <source>
        <dbReference type="Proteomes" id="UP001159257"/>
    </source>
</evidence>
<dbReference type="Proteomes" id="UP001159257">
    <property type="component" value="Unassembled WGS sequence"/>
</dbReference>
<evidence type="ECO:0000313" key="1">
    <source>
        <dbReference type="EMBL" id="SMR68882.1"/>
    </source>
</evidence>
<dbReference type="EMBL" id="FXWV01000001">
    <property type="protein sequence ID" value="SMR68882.1"/>
    <property type="molecule type" value="Genomic_DNA"/>
</dbReference>
<dbReference type="RefSeq" id="WP_239042184.1">
    <property type="nucleotide sequence ID" value="NZ_BAAAEY010000002.1"/>
</dbReference>
<gene>
    <name evidence="1" type="ORF">SAMN04487964_10137</name>
</gene>
<sequence>MRLFILRHAEAEPGADNDPGRRLTPRGELQARSLAHQFESVSDDFQLLSSPWLRAVETASKLLAGNSECVTTYNLTPAASVIDAGVFLESCFQASHTLVVVTHQPLCGRLINWLVDGRDQSLSIAPCNGALLELDWPAAGMARLVRWIAPETSL</sequence>
<organism evidence="1 2">
    <name type="scientific">Marinobacterium sediminicola</name>
    <dbReference type="NCBI Taxonomy" id="518898"/>
    <lineage>
        <taxon>Bacteria</taxon>
        <taxon>Pseudomonadati</taxon>
        <taxon>Pseudomonadota</taxon>
        <taxon>Gammaproteobacteria</taxon>
        <taxon>Oceanospirillales</taxon>
        <taxon>Oceanospirillaceae</taxon>
        <taxon>Marinobacterium</taxon>
    </lineage>
</organism>
<dbReference type="InterPro" id="IPR029033">
    <property type="entry name" value="His_PPase_superfam"/>
</dbReference>
<dbReference type="Gene3D" id="3.40.50.1240">
    <property type="entry name" value="Phosphoglycerate mutase-like"/>
    <property type="match status" value="1"/>
</dbReference>
<name>A0ABY1RVL9_9GAMM</name>
<dbReference type="InterPro" id="IPR013078">
    <property type="entry name" value="His_Pase_superF_clade-1"/>
</dbReference>
<accession>A0ABY1RVL9</accession>
<reference evidence="1 2" key="1">
    <citation type="submission" date="2017-05" db="EMBL/GenBank/DDBJ databases">
        <authorList>
            <person name="Varghese N."/>
            <person name="Submissions S."/>
        </authorList>
    </citation>
    <scope>NUCLEOTIDE SEQUENCE [LARGE SCALE GENOMIC DNA]</scope>
    <source>
        <strain evidence="1 2">CGMCC 1.7287</strain>
    </source>
</reference>
<comment type="caution">
    <text evidence="1">The sequence shown here is derived from an EMBL/GenBank/DDBJ whole genome shotgun (WGS) entry which is preliminary data.</text>
</comment>
<proteinExistence type="predicted"/>
<dbReference type="Pfam" id="PF00300">
    <property type="entry name" value="His_Phos_1"/>
    <property type="match status" value="1"/>
</dbReference>
<dbReference type="CDD" id="cd07067">
    <property type="entry name" value="HP_PGM_like"/>
    <property type="match status" value="1"/>
</dbReference>
<protein>
    <submittedName>
        <fullName evidence="1">Phosphohistidine phosphatase, SixA</fullName>
    </submittedName>
</protein>
<dbReference type="SMART" id="SM00855">
    <property type="entry name" value="PGAM"/>
    <property type="match status" value="1"/>
</dbReference>